<dbReference type="InterPro" id="IPR037401">
    <property type="entry name" value="SnoaL-like"/>
</dbReference>
<name>A0A249MXM2_SPHXE</name>
<organism evidence="2 3">
    <name type="scientific">Sphingobium xenophagum</name>
    <dbReference type="NCBI Taxonomy" id="121428"/>
    <lineage>
        <taxon>Bacteria</taxon>
        <taxon>Pseudomonadati</taxon>
        <taxon>Pseudomonadota</taxon>
        <taxon>Alphaproteobacteria</taxon>
        <taxon>Sphingomonadales</taxon>
        <taxon>Sphingomonadaceae</taxon>
        <taxon>Sphingobium</taxon>
    </lineage>
</organism>
<sequence>MTIEAKLQALTEALARVEKRAQAAEDYIAISNLQRTYGYYVDKFQWEQVADLFARDAIIEINARGKFKGHERIREYMRHFGPAQRGVLMNHIQLQPVIHIDEDGETAHGRWRAMMQVGELGGVARLGEAIYENRYIKEDGVWKIASLRAYQTFYVPYEGGWGKEALPLVTHFDDLEPDEYSEPYPVFPDVFVPPYHYTNPVSGRE</sequence>
<proteinExistence type="predicted"/>
<accession>A0A249MXM2</accession>
<gene>
    <name evidence="2" type="ORF">CJD35_16635</name>
</gene>
<reference evidence="2 3" key="1">
    <citation type="submission" date="2017-08" db="EMBL/GenBank/DDBJ databases">
        <title>Whole Genome Sequence of Sphingobium hydrophobicum C1: Insights into Adaption to the Electronic-waste Contaminated Sediment.</title>
        <authorList>
            <person name="Song D."/>
            <person name="Chen X."/>
            <person name="Xu M."/>
        </authorList>
    </citation>
    <scope>NUCLEOTIDE SEQUENCE [LARGE SCALE GENOMIC DNA]</scope>
    <source>
        <strain evidence="2 3">C1</strain>
    </source>
</reference>
<protein>
    <submittedName>
        <fullName evidence="2">Nuclear transport factor 2 family protein</fullName>
    </submittedName>
</protein>
<dbReference type="RefSeq" id="WP_017181888.1">
    <property type="nucleotide sequence ID" value="NZ_CP022746.1"/>
</dbReference>
<dbReference type="EMBL" id="CP022746">
    <property type="protein sequence ID" value="ASY46121.1"/>
    <property type="molecule type" value="Genomic_DNA"/>
</dbReference>
<dbReference type="Gene3D" id="3.10.450.50">
    <property type="match status" value="1"/>
</dbReference>
<dbReference type="SUPFAM" id="SSF54427">
    <property type="entry name" value="NTF2-like"/>
    <property type="match status" value="1"/>
</dbReference>
<dbReference type="Pfam" id="PF13577">
    <property type="entry name" value="SnoaL_4"/>
    <property type="match status" value="1"/>
</dbReference>
<dbReference type="AlphaFoldDB" id="A0A249MXM2"/>
<dbReference type="KEGG" id="shyd:CJD35_16635"/>
<dbReference type="InterPro" id="IPR032710">
    <property type="entry name" value="NTF2-like_dom_sf"/>
</dbReference>
<evidence type="ECO:0000313" key="3">
    <source>
        <dbReference type="Proteomes" id="UP000217141"/>
    </source>
</evidence>
<evidence type="ECO:0000313" key="2">
    <source>
        <dbReference type="EMBL" id="ASY46121.1"/>
    </source>
</evidence>
<feature type="domain" description="SnoaL-like" evidence="1">
    <location>
        <begin position="23"/>
        <end position="148"/>
    </location>
</feature>
<evidence type="ECO:0000259" key="1">
    <source>
        <dbReference type="Pfam" id="PF13577"/>
    </source>
</evidence>
<dbReference type="Proteomes" id="UP000217141">
    <property type="component" value="Chromosome II"/>
</dbReference>